<keyword evidence="12" id="KW-1185">Reference proteome</keyword>
<dbReference type="InterPro" id="IPR002371">
    <property type="entry name" value="FlgK"/>
</dbReference>
<dbReference type="AlphaFoldDB" id="A0A4Q0Y380"/>
<feature type="domain" description="Flagellar basal-body/hook protein C-terminal" evidence="9">
    <location>
        <begin position="498"/>
        <end position="535"/>
    </location>
</feature>
<evidence type="ECO:0000259" key="10">
    <source>
        <dbReference type="Pfam" id="PF22638"/>
    </source>
</evidence>
<dbReference type="GO" id="GO:0005576">
    <property type="term" value="C:extracellular region"/>
    <property type="evidence" value="ECO:0007669"/>
    <property type="project" value="UniProtKB-SubCell"/>
</dbReference>
<evidence type="ECO:0000256" key="5">
    <source>
        <dbReference type="ARBA" id="ARBA00022525"/>
    </source>
</evidence>
<dbReference type="InterPro" id="IPR010930">
    <property type="entry name" value="Flg_bb/hook_C_dom"/>
</dbReference>
<evidence type="ECO:0000256" key="7">
    <source>
        <dbReference type="RuleBase" id="RU362065"/>
    </source>
</evidence>
<dbReference type="InterPro" id="IPR053927">
    <property type="entry name" value="FlgK_helical"/>
</dbReference>
<comment type="similarity">
    <text evidence="3 7">Belongs to the flagella basal body rod proteins family.</text>
</comment>
<gene>
    <name evidence="7" type="primary">flgK</name>
    <name evidence="11" type="ORF">CRV06_05755</name>
</gene>
<dbReference type="InterPro" id="IPR001444">
    <property type="entry name" value="Flag_bb_rod_N"/>
</dbReference>
<dbReference type="PROSITE" id="PS00588">
    <property type="entry name" value="FLAGELLA_BB_ROD"/>
    <property type="match status" value="1"/>
</dbReference>
<evidence type="ECO:0000313" key="12">
    <source>
        <dbReference type="Proteomes" id="UP000290191"/>
    </source>
</evidence>
<proteinExistence type="inferred from homology"/>
<dbReference type="Proteomes" id="UP000290191">
    <property type="component" value="Unassembled WGS sequence"/>
</dbReference>
<evidence type="ECO:0000259" key="9">
    <source>
        <dbReference type="Pfam" id="PF06429"/>
    </source>
</evidence>
<sequence>MMDSLYTAQTGLKVSRYSVDVTSNNIANENTVGYKKRIVQTSEMDSLENNLGNGVSFDGVKRSTNLYFYDQILTQNSISSYYSQQNTILSNAEMLFQETEDSGVSVTLNNFFSSIESLRGDPTSSVYKNDIESNAQMLVSGIQSIYSDLEELQENSLTSLKDQVDEVNSILKEITYINKKLRQNGETNDLLDKRDLLEKKLSSYADVDVNTDNDNYKLTMAGETVIFNNTNLSELSVDEEYIQQKDIYTTTDLNDSSITSGDTINITLNNDISISVTANTAGGSDYDVKQQIVDAINNSSEFSSVEAYLDTTNNLVIRSVEGGEDSAFDIKIDVNGTVMEKSDVSVEAANNISVSVYNEKLDFASGSLKSLTEELTTETSEISSYKKSLDDFAKALVESFAEKSGSTTMFKGASVNTLEFINGSVFSLTNSDLESLSEIQWDESINIDSNSSETTSFREFYEDLLVTVSSNVEDNAFKQDAQDAVLNSLQNTYDNLTKVDGDQEQVNLLKYQAAYTANAKVITAVDEMLDTLLNM</sequence>
<evidence type="ECO:0000313" key="11">
    <source>
        <dbReference type="EMBL" id="RXJ63694.1"/>
    </source>
</evidence>
<dbReference type="EMBL" id="PDKO01000003">
    <property type="protein sequence ID" value="RXJ63694.1"/>
    <property type="molecule type" value="Genomic_DNA"/>
</dbReference>
<evidence type="ECO:0000256" key="1">
    <source>
        <dbReference type="ARBA" id="ARBA00004365"/>
    </source>
</evidence>
<dbReference type="PRINTS" id="PR01005">
    <property type="entry name" value="FLGHOOKAP1"/>
</dbReference>
<dbReference type="SUPFAM" id="SSF64518">
    <property type="entry name" value="Phase 1 flagellin"/>
    <property type="match status" value="1"/>
</dbReference>
<keyword evidence="6 7" id="KW-0975">Bacterial flagellum</keyword>
<dbReference type="OrthoDB" id="9802553at2"/>
<evidence type="ECO:0000259" key="8">
    <source>
        <dbReference type="Pfam" id="PF00460"/>
    </source>
</evidence>
<comment type="caution">
    <text evidence="11">The sequence shown here is derived from an EMBL/GenBank/DDBJ whole genome shotgun (WGS) entry which is preliminary data.</text>
</comment>
<feature type="domain" description="Flagellar hook-associated protein FlgK helical" evidence="10">
    <location>
        <begin position="89"/>
        <end position="256"/>
    </location>
</feature>
<dbReference type="RefSeq" id="WP_129081726.1">
    <property type="nucleotide sequence ID" value="NZ_CP041070.1"/>
</dbReference>
<organism evidence="11 12">
    <name type="scientific">Halarcobacter anaerophilus</name>
    <dbReference type="NCBI Taxonomy" id="877500"/>
    <lineage>
        <taxon>Bacteria</taxon>
        <taxon>Pseudomonadati</taxon>
        <taxon>Campylobacterota</taxon>
        <taxon>Epsilonproteobacteria</taxon>
        <taxon>Campylobacterales</taxon>
        <taxon>Arcobacteraceae</taxon>
        <taxon>Halarcobacter</taxon>
    </lineage>
</organism>
<dbReference type="GO" id="GO:0005198">
    <property type="term" value="F:structural molecule activity"/>
    <property type="evidence" value="ECO:0007669"/>
    <property type="project" value="UniProtKB-UniRule"/>
</dbReference>
<comment type="subcellular location">
    <subcellularLocation>
        <location evidence="1 7">Bacterial flagellum</location>
    </subcellularLocation>
    <subcellularLocation>
        <location evidence="2 7">Secreted</location>
    </subcellularLocation>
</comment>
<dbReference type="PANTHER" id="PTHR30033">
    <property type="entry name" value="FLAGELLAR HOOK-ASSOCIATED PROTEIN 1"/>
    <property type="match status" value="1"/>
</dbReference>
<keyword evidence="5 7" id="KW-0964">Secreted</keyword>
<dbReference type="GO" id="GO:0044780">
    <property type="term" value="P:bacterial-type flagellum assembly"/>
    <property type="evidence" value="ECO:0007669"/>
    <property type="project" value="InterPro"/>
</dbReference>
<feature type="domain" description="Flagellar basal body rod protein N-terminal" evidence="8">
    <location>
        <begin position="5"/>
        <end position="35"/>
    </location>
</feature>
<dbReference type="Pfam" id="PF22638">
    <property type="entry name" value="FlgK_D1"/>
    <property type="match status" value="1"/>
</dbReference>
<name>A0A4Q0Y380_9BACT</name>
<dbReference type="Pfam" id="PF06429">
    <property type="entry name" value="Flg_bbr_C"/>
    <property type="match status" value="1"/>
</dbReference>
<evidence type="ECO:0000256" key="6">
    <source>
        <dbReference type="ARBA" id="ARBA00023143"/>
    </source>
</evidence>
<evidence type="ECO:0000256" key="4">
    <source>
        <dbReference type="ARBA" id="ARBA00016244"/>
    </source>
</evidence>
<dbReference type="InterPro" id="IPR019776">
    <property type="entry name" value="Flagellar_basal_body_rod_CS"/>
</dbReference>
<evidence type="ECO:0000256" key="2">
    <source>
        <dbReference type="ARBA" id="ARBA00004613"/>
    </source>
</evidence>
<dbReference type="PANTHER" id="PTHR30033:SF2">
    <property type="entry name" value="FLAGELLAR HOOK PROTEIN"/>
    <property type="match status" value="1"/>
</dbReference>
<dbReference type="STRING" id="877500.GCA_000935065_00071"/>
<accession>A0A4Q0Y380</accession>
<dbReference type="Pfam" id="PF00460">
    <property type="entry name" value="Flg_bb_rod"/>
    <property type="match status" value="1"/>
</dbReference>
<protein>
    <recommendedName>
        <fullName evidence="4 7">Flagellar hook-associated protein 1</fullName>
        <shortName evidence="7">HAP1</shortName>
    </recommendedName>
</protein>
<reference evidence="11 12" key="1">
    <citation type="submission" date="2017-10" db="EMBL/GenBank/DDBJ databases">
        <title>Genomics of the genus Arcobacter.</title>
        <authorList>
            <person name="Perez-Cataluna A."/>
            <person name="Figueras M.J."/>
        </authorList>
    </citation>
    <scope>NUCLEOTIDE SEQUENCE [LARGE SCALE GENOMIC DNA]</scope>
    <source>
        <strain evidence="11 12">DSM 24636</strain>
    </source>
</reference>
<evidence type="ECO:0000256" key="3">
    <source>
        <dbReference type="ARBA" id="ARBA00009677"/>
    </source>
</evidence>
<dbReference type="GO" id="GO:0009424">
    <property type="term" value="C:bacterial-type flagellum hook"/>
    <property type="evidence" value="ECO:0007669"/>
    <property type="project" value="UniProtKB-UniRule"/>
</dbReference>